<evidence type="ECO:0000313" key="2">
    <source>
        <dbReference type="EMBL" id="CAD7429776.1"/>
    </source>
</evidence>
<dbReference type="AlphaFoldDB" id="A0A7R9E986"/>
<evidence type="ECO:0000256" key="1">
    <source>
        <dbReference type="SAM" id="SignalP"/>
    </source>
</evidence>
<dbReference type="EMBL" id="OB794215">
    <property type="protein sequence ID" value="CAD7429776.1"/>
    <property type="molecule type" value="Genomic_DNA"/>
</dbReference>
<sequence length="170" mass="19411">MEARSHLRLFFLGVAFLLSRELNHTSVKSKELCVRERRSWHKCTVVRVQQGRGGTLLFSSRKHEALSLASHSYYSYGNDVWCSVIRLFCGECRIKDNSFNSTESTFESNLEQALAECFIPENPSNLTEIREMEGMKNDQDTDLNVHSPVYLFKTTSGEQLILQSIAANLL</sequence>
<accession>A0A7R9E986</accession>
<feature type="chain" id="PRO_5031158626" evidence="1">
    <location>
        <begin position="22"/>
        <end position="170"/>
    </location>
</feature>
<proteinExistence type="predicted"/>
<organism evidence="2">
    <name type="scientific">Timema monikensis</name>
    <dbReference type="NCBI Taxonomy" id="170555"/>
    <lineage>
        <taxon>Eukaryota</taxon>
        <taxon>Metazoa</taxon>
        <taxon>Ecdysozoa</taxon>
        <taxon>Arthropoda</taxon>
        <taxon>Hexapoda</taxon>
        <taxon>Insecta</taxon>
        <taxon>Pterygota</taxon>
        <taxon>Neoptera</taxon>
        <taxon>Polyneoptera</taxon>
        <taxon>Phasmatodea</taxon>
        <taxon>Timematodea</taxon>
        <taxon>Timematoidea</taxon>
        <taxon>Timematidae</taxon>
        <taxon>Timema</taxon>
    </lineage>
</organism>
<feature type="signal peptide" evidence="1">
    <location>
        <begin position="1"/>
        <end position="21"/>
    </location>
</feature>
<gene>
    <name evidence="2" type="ORF">TMSB3V08_LOCUS6552</name>
</gene>
<keyword evidence="1" id="KW-0732">Signal</keyword>
<name>A0A7R9E986_9NEOP</name>
<protein>
    <submittedName>
        <fullName evidence="2">Uncharacterized protein</fullName>
    </submittedName>
</protein>
<reference evidence="2" key="1">
    <citation type="submission" date="2020-11" db="EMBL/GenBank/DDBJ databases">
        <authorList>
            <person name="Tran Van P."/>
        </authorList>
    </citation>
    <scope>NUCLEOTIDE SEQUENCE</scope>
</reference>